<dbReference type="Pfam" id="PF13895">
    <property type="entry name" value="Ig_2"/>
    <property type="match status" value="1"/>
</dbReference>
<dbReference type="PANTHER" id="PTHR11481:SF64">
    <property type="entry name" value="FC RECEPTOR-LIKE PROTEIN 4"/>
    <property type="match status" value="1"/>
</dbReference>
<dbReference type="PROSITE" id="PS50835">
    <property type="entry name" value="IG_LIKE"/>
    <property type="match status" value="1"/>
</dbReference>
<evidence type="ECO:0000256" key="3">
    <source>
        <dbReference type="SAM" id="MobiDB-lite"/>
    </source>
</evidence>
<dbReference type="Proteomes" id="UP000515145">
    <property type="component" value="Chromosome 4"/>
</dbReference>
<evidence type="ECO:0000259" key="5">
    <source>
        <dbReference type="PROSITE" id="PS50835"/>
    </source>
</evidence>
<dbReference type="SUPFAM" id="SSF48726">
    <property type="entry name" value="Immunoglobulin"/>
    <property type="match status" value="2"/>
</dbReference>
<feature type="region of interest" description="Disordered" evidence="3">
    <location>
        <begin position="184"/>
        <end position="216"/>
    </location>
</feature>
<keyword evidence="1 4" id="KW-0732">Signal</keyword>
<dbReference type="PANTHER" id="PTHR11481">
    <property type="entry name" value="IMMUNOGLOBULIN FC RECEPTOR"/>
    <property type="match status" value="1"/>
</dbReference>
<dbReference type="SMART" id="SM00409">
    <property type="entry name" value="IG"/>
    <property type="match status" value="2"/>
</dbReference>
<dbReference type="Gene3D" id="2.60.40.10">
    <property type="entry name" value="Immunoglobulins"/>
    <property type="match status" value="2"/>
</dbReference>
<dbReference type="GO" id="GO:0007166">
    <property type="term" value="P:cell surface receptor signaling pathway"/>
    <property type="evidence" value="ECO:0007669"/>
    <property type="project" value="TreeGrafter"/>
</dbReference>
<evidence type="ECO:0000313" key="7">
    <source>
        <dbReference type="RefSeq" id="XP_028259578.1"/>
    </source>
</evidence>
<feature type="chain" id="PRO_5027997057" evidence="4">
    <location>
        <begin position="24"/>
        <end position="290"/>
    </location>
</feature>
<feature type="compositionally biased region" description="Low complexity" evidence="3">
    <location>
        <begin position="194"/>
        <end position="214"/>
    </location>
</feature>
<dbReference type="InterPro" id="IPR036179">
    <property type="entry name" value="Ig-like_dom_sf"/>
</dbReference>
<reference evidence="7" key="1">
    <citation type="submission" date="2025-08" db="UniProtKB">
        <authorList>
            <consortium name="RefSeq"/>
        </authorList>
    </citation>
    <scope>IDENTIFICATION</scope>
</reference>
<evidence type="ECO:0000256" key="4">
    <source>
        <dbReference type="SAM" id="SignalP"/>
    </source>
</evidence>
<gene>
    <name evidence="7" type="primary">LOC114434487</name>
</gene>
<dbReference type="InterPro" id="IPR003599">
    <property type="entry name" value="Ig_sub"/>
</dbReference>
<evidence type="ECO:0000256" key="1">
    <source>
        <dbReference type="ARBA" id="ARBA00022729"/>
    </source>
</evidence>
<dbReference type="GO" id="GO:0009897">
    <property type="term" value="C:external side of plasma membrane"/>
    <property type="evidence" value="ECO:0007669"/>
    <property type="project" value="TreeGrafter"/>
</dbReference>
<evidence type="ECO:0000256" key="2">
    <source>
        <dbReference type="ARBA" id="ARBA00023157"/>
    </source>
</evidence>
<dbReference type="GO" id="GO:0006955">
    <property type="term" value="P:immune response"/>
    <property type="evidence" value="ECO:0007669"/>
    <property type="project" value="TreeGrafter"/>
</dbReference>
<dbReference type="GO" id="GO:0004888">
    <property type="term" value="F:transmembrane signaling receptor activity"/>
    <property type="evidence" value="ECO:0007669"/>
    <property type="project" value="TreeGrafter"/>
</dbReference>
<evidence type="ECO:0000313" key="6">
    <source>
        <dbReference type="Proteomes" id="UP000515145"/>
    </source>
</evidence>
<dbReference type="GeneID" id="114434487"/>
<dbReference type="InterPro" id="IPR050488">
    <property type="entry name" value="Ig_Fc_receptor"/>
</dbReference>
<dbReference type="OrthoDB" id="6151406at2759"/>
<dbReference type="InterPro" id="IPR013783">
    <property type="entry name" value="Ig-like_fold"/>
</dbReference>
<organism evidence="6 7">
    <name type="scientific">Parambassis ranga</name>
    <name type="common">Indian glassy fish</name>
    <dbReference type="NCBI Taxonomy" id="210632"/>
    <lineage>
        <taxon>Eukaryota</taxon>
        <taxon>Metazoa</taxon>
        <taxon>Chordata</taxon>
        <taxon>Craniata</taxon>
        <taxon>Vertebrata</taxon>
        <taxon>Euteleostomi</taxon>
        <taxon>Actinopterygii</taxon>
        <taxon>Neopterygii</taxon>
        <taxon>Teleostei</taxon>
        <taxon>Neoteleostei</taxon>
        <taxon>Acanthomorphata</taxon>
        <taxon>Ovalentaria</taxon>
        <taxon>Ambassidae</taxon>
        <taxon>Parambassis</taxon>
    </lineage>
</organism>
<feature type="signal peptide" evidence="4">
    <location>
        <begin position="1"/>
        <end position="23"/>
    </location>
</feature>
<keyword evidence="6" id="KW-1185">Reference proteome</keyword>
<name>A0A6P7I178_9TELE</name>
<protein>
    <submittedName>
        <fullName evidence="7">Fc receptor-like A</fullName>
    </submittedName>
</protein>
<dbReference type="InParanoid" id="A0A6P7I178"/>
<keyword evidence="2" id="KW-1015">Disulfide bond</keyword>
<sequence>MEDTWILWLLFQTSLLCCTTNQARLMPTFNSSQMFEGDSMSLRCEEDDSSGGWTVRRKTRIQQSQCGHGWGISAGSSCKIGFVFPWDSGVYWCESREGQTSNSINLTVSDGPVILQSPVLPVMEGDDVSLSCRTKTAASNLPAAFYKDGSLLSAQPTGHMTIQHVSSSDEGLYKCDIRGHGESPPSWISVTGRPTTVPTSTTTPTPTTTPISTASPPPQPSSLVFSLVCHLVVLCPYLCSTFLMVSLYRHRSTGKGLPVSTVMTPPTLTEQGLDEECDDIICAVTKEHQF</sequence>
<proteinExistence type="predicted"/>
<dbReference type="AlphaFoldDB" id="A0A6P7I178"/>
<feature type="domain" description="Ig-like" evidence="5">
    <location>
        <begin position="112"/>
        <end position="191"/>
    </location>
</feature>
<accession>A0A6P7I178</accession>
<dbReference type="InterPro" id="IPR007110">
    <property type="entry name" value="Ig-like_dom"/>
</dbReference>
<dbReference type="RefSeq" id="XP_028259578.1">
    <property type="nucleotide sequence ID" value="XM_028403777.1"/>
</dbReference>